<name>A0A3A2ZBX9_9EURO</name>
<gene>
    <name evidence="2" type="ORF">PHISCL_10769</name>
</gene>
<keyword evidence="3" id="KW-1185">Reference proteome</keyword>
<sequence>MRTVRIKLTHCRKRQKKKPTGRDDTDQPDPSEPLDATKGLDAAEEEAYGCSDDDEYRSASTMGRKQH</sequence>
<protein>
    <submittedName>
        <fullName evidence="2">Uncharacterized protein</fullName>
    </submittedName>
</protein>
<comment type="caution">
    <text evidence="2">The sequence shown here is derived from an EMBL/GenBank/DDBJ whole genome shotgun (WGS) entry which is preliminary data.</text>
</comment>
<evidence type="ECO:0000256" key="1">
    <source>
        <dbReference type="SAM" id="MobiDB-lite"/>
    </source>
</evidence>
<organism evidence="2 3">
    <name type="scientific">Aspergillus sclerotialis</name>
    <dbReference type="NCBI Taxonomy" id="2070753"/>
    <lineage>
        <taxon>Eukaryota</taxon>
        <taxon>Fungi</taxon>
        <taxon>Dikarya</taxon>
        <taxon>Ascomycota</taxon>
        <taxon>Pezizomycotina</taxon>
        <taxon>Eurotiomycetes</taxon>
        <taxon>Eurotiomycetidae</taxon>
        <taxon>Eurotiales</taxon>
        <taxon>Aspergillaceae</taxon>
        <taxon>Aspergillus</taxon>
        <taxon>Aspergillus subgen. Polypaecilum</taxon>
    </lineage>
</organism>
<reference evidence="3" key="1">
    <citation type="submission" date="2017-02" db="EMBL/GenBank/DDBJ databases">
        <authorList>
            <person name="Tafer H."/>
            <person name="Lopandic K."/>
        </authorList>
    </citation>
    <scope>NUCLEOTIDE SEQUENCE [LARGE SCALE GENOMIC DNA]</scope>
    <source>
        <strain evidence="3">CBS 366.77</strain>
    </source>
</reference>
<dbReference type="EMBL" id="MVGC01002274">
    <property type="protein sequence ID" value="RJE16894.1"/>
    <property type="molecule type" value="Genomic_DNA"/>
</dbReference>
<feature type="compositionally biased region" description="Acidic residues" evidence="1">
    <location>
        <begin position="42"/>
        <end position="55"/>
    </location>
</feature>
<evidence type="ECO:0000313" key="3">
    <source>
        <dbReference type="Proteomes" id="UP000266188"/>
    </source>
</evidence>
<feature type="region of interest" description="Disordered" evidence="1">
    <location>
        <begin position="1"/>
        <end position="67"/>
    </location>
</feature>
<feature type="compositionally biased region" description="Polar residues" evidence="1">
    <location>
        <begin position="58"/>
        <end position="67"/>
    </location>
</feature>
<dbReference type="Proteomes" id="UP000266188">
    <property type="component" value="Unassembled WGS sequence"/>
</dbReference>
<proteinExistence type="predicted"/>
<dbReference type="AlphaFoldDB" id="A0A3A2ZBX9"/>
<accession>A0A3A2ZBX9</accession>
<evidence type="ECO:0000313" key="2">
    <source>
        <dbReference type="EMBL" id="RJE16894.1"/>
    </source>
</evidence>
<feature type="compositionally biased region" description="Basic residues" evidence="1">
    <location>
        <begin position="1"/>
        <end position="19"/>
    </location>
</feature>